<keyword evidence="1 3" id="KW-0378">Hydrolase</keyword>
<evidence type="ECO:0000256" key="1">
    <source>
        <dbReference type="ARBA" id="ARBA00022801"/>
    </source>
</evidence>
<evidence type="ECO:0000313" key="4">
    <source>
        <dbReference type="Proteomes" id="UP000633263"/>
    </source>
</evidence>
<name>A0ABQ2CS67_9GAMM</name>
<dbReference type="Proteomes" id="UP000633263">
    <property type="component" value="Unassembled WGS sequence"/>
</dbReference>
<accession>A0ABQ2CS67</accession>
<dbReference type="InterPro" id="IPR029058">
    <property type="entry name" value="AB_hydrolase_fold"/>
</dbReference>
<dbReference type="InterPro" id="IPR000639">
    <property type="entry name" value="Epox_hydrolase-like"/>
</dbReference>
<dbReference type="Gene3D" id="3.40.50.1820">
    <property type="entry name" value="alpha/beta hydrolase"/>
    <property type="match status" value="1"/>
</dbReference>
<evidence type="ECO:0000259" key="2">
    <source>
        <dbReference type="Pfam" id="PF00561"/>
    </source>
</evidence>
<proteinExistence type="predicted"/>
<keyword evidence="4" id="KW-1185">Reference proteome</keyword>
<reference evidence="4" key="1">
    <citation type="journal article" date="2019" name="Int. J. Syst. Evol. Microbiol.">
        <title>The Global Catalogue of Microorganisms (GCM) 10K type strain sequencing project: providing services to taxonomists for standard genome sequencing and annotation.</title>
        <authorList>
            <consortium name="The Broad Institute Genomics Platform"/>
            <consortium name="The Broad Institute Genome Sequencing Center for Infectious Disease"/>
            <person name="Wu L."/>
            <person name="Ma J."/>
        </authorList>
    </citation>
    <scope>NUCLEOTIDE SEQUENCE [LARGE SCALE GENOMIC DNA]</scope>
    <source>
        <strain evidence="4">JCM 11590</strain>
    </source>
</reference>
<dbReference type="EMBL" id="BMNN01000004">
    <property type="protein sequence ID" value="GGJ04305.1"/>
    <property type="molecule type" value="Genomic_DNA"/>
</dbReference>
<sequence length="308" mass="34628">MMMKTGSAAGRGAVPAAQEPQSRFYHSRGLRLHYLDWGNENAPLLVLIHGGLEHARVWDHLARQLCHDWHVVVPDLRGHGDSDWSPGGAYAIPDFLPDMAALMAELGEQPATLVAHSLGGNIAVHYSALFPEHVNRLCVIEGLGFSPEARARRDEKSRREQLREWVEKARGLDALGPSQYPSVEAAVQRLMEHDPLLSRELAEYVCQRGLRPNENGQLRWKYDHQVRGFGPAEVASVEPSDLWQAIRCPVLLMYGTESWASSPQQDGRIRHFADARLVMVEQAGHNLHHHQPEVFMEHLRAFLAEPGR</sequence>
<dbReference type="RefSeq" id="WP_188636629.1">
    <property type="nucleotide sequence ID" value="NZ_BMNN01000004.1"/>
</dbReference>
<dbReference type="GO" id="GO:0016787">
    <property type="term" value="F:hydrolase activity"/>
    <property type="evidence" value="ECO:0007669"/>
    <property type="project" value="UniProtKB-KW"/>
</dbReference>
<dbReference type="SUPFAM" id="SSF53474">
    <property type="entry name" value="alpha/beta-Hydrolases"/>
    <property type="match status" value="1"/>
</dbReference>
<dbReference type="PANTHER" id="PTHR43798:SF31">
    <property type="entry name" value="AB HYDROLASE SUPERFAMILY PROTEIN YCLE"/>
    <property type="match status" value="1"/>
</dbReference>
<dbReference type="InterPro" id="IPR050266">
    <property type="entry name" value="AB_hydrolase_sf"/>
</dbReference>
<evidence type="ECO:0000313" key="3">
    <source>
        <dbReference type="EMBL" id="GGJ04305.1"/>
    </source>
</evidence>
<gene>
    <name evidence="3" type="ORF">GCM10009083_21490</name>
</gene>
<organism evidence="3 4">
    <name type="scientific">Halopseudomonas pertucinogena</name>
    <dbReference type="NCBI Taxonomy" id="86175"/>
    <lineage>
        <taxon>Bacteria</taxon>
        <taxon>Pseudomonadati</taxon>
        <taxon>Pseudomonadota</taxon>
        <taxon>Gammaproteobacteria</taxon>
        <taxon>Pseudomonadales</taxon>
        <taxon>Pseudomonadaceae</taxon>
        <taxon>Halopseudomonas</taxon>
    </lineage>
</organism>
<dbReference type="PRINTS" id="PR00412">
    <property type="entry name" value="EPOXHYDRLASE"/>
</dbReference>
<dbReference type="PANTHER" id="PTHR43798">
    <property type="entry name" value="MONOACYLGLYCEROL LIPASE"/>
    <property type="match status" value="1"/>
</dbReference>
<dbReference type="PRINTS" id="PR00111">
    <property type="entry name" value="ABHYDROLASE"/>
</dbReference>
<comment type="caution">
    <text evidence="3">The sequence shown here is derived from an EMBL/GenBank/DDBJ whole genome shotgun (WGS) entry which is preliminary data.</text>
</comment>
<protein>
    <submittedName>
        <fullName evidence="3">Hydrolase</fullName>
    </submittedName>
</protein>
<dbReference type="InterPro" id="IPR000073">
    <property type="entry name" value="AB_hydrolase_1"/>
</dbReference>
<feature type="domain" description="AB hydrolase-1" evidence="2">
    <location>
        <begin position="43"/>
        <end position="289"/>
    </location>
</feature>
<dbReference type="Pfam" id="PF00561">
    <property type="entry name" value="Abhydrolase_1"/>
    <property type="match status" value="1"/>
</dbReference>